<feature type="coiled-coil region" evidence="4">
    <location>
        <begin position="264"/>
        <end position="319"/>
    </location>
</feature>
<organism evidence="8 9">
    <name type="scientific">Novosphingobium rhizovicinum</name>
    <dbReference type="NCBI Taxonomy" id="3228928"/>
    <lineage>
        <taxon>Bacteria</taxon>
        <taxon>Pseudomonadati</taxon>
        <taxon>Pseudomonadota</taxon>
        <taxon>Alphaproteobacteria</taxon>
        <taxon>Sphingomonadales</taxon>
        <taxon>Sphingomonadaceae</taxon>
        <taxon>Novosphingobium</taxon>
    </lineage>
</organism>
<dbReference type="SMART" id="SM00283">
    <property type="entry name" value="MA"/>
    <property type="match status" value="1"/>
</dbReference>
<reference evidence="8 9" key="1">
    <citation type="submission" date="2024-06" db="EMBL/GenBank/DDBJ databases">
        <title>Novosphingobium rhizovicinus M1R2S20.</title>
        <authorList>
            <person name="Sun J.-Q."/>
        </authorList>
    </citation>
    <scope>NUCLEOTIDE SEQUENCE [LARGE SCALE GENOMIC DNA]</scope>
    <source>
        <strain evidence="8 9">M1R2S20</strain>
    </source>
</reference>
<dbReference type="PANTHER" id="PTHR43531">
    <property type="entry name" value="PROTEIN ICFG"/>
    <property type="match status" value="1"/>
</dbReference>
<dbReference type="PROSITE" id="PS50111">
    <property type="entry name" value="CHEMOTAXIS_TRANSDUC_2"/>
    <property type="match status" value="1"/>
</dbReference>
<feature type="domain" description="Methyl-accepting transducer" evidence="6">
    <location>
        <begin position="252"/>
        <end position="481"/>
    </location>
</feature>
<evidence type="ECO:0000256" key="1">
    <source>
        <dbReference type="ARBA" id="ARBA00022500"/>
    </source>
</evidence>
<feature type="transmembrane region" description="Helical" evidence="5">
    <location>
        <begin position="114"/>
        <end position="135"/>
    </location>
</feature>
<keyword evidence="5" id="KW-0812">Transmembrane</keyword>
<dbReference type="PROSITE" id="PS50885">
    <property type="entry name" value="HAMP"/>
    <property type="match status" value="1"/>
</dbReference>
<evidence type="ECO:0000256" key="4">
    <source>
        <dbReference type="SAM" id="Coils"/>
    </source>
</evidence>
<comment type="similarity">
    <text evidence="2">Belongs to the methyl-accepting chemotaxis (MCP) protein family.</text>
</comment>
<dbReference type="SUPFAM" id="SSF58104">
    <property type="entry name" value="Methyl-accepting chemotaxis protein (MCP) signaling domain"/>
    <property type="match status" value="1"/>
</dbReference>
<feature type="transmembrane region" description="Helical" evidence="5">
    <location>
        <begin position="63"/>
        <end position="84"/>
    </location>
</feature>
<gene>
    <name evidence="8" type="ORF">ABUH87_07430</name>
</gene>
<proteinExistence type="inferred from homology"/>
<evidence type="ECO:0000256" key="2">
    <source>
        <dbReference type="ARBA" id="ARBA00029447"/>
    </source>
</evidence>
<name>A0ABV3RB12_9SPHN</name>
<keyword evidence="5" id="KW-0472">Membrane</keyword>
<keyword evidence="4" id="KW-0175">Coiled coil</keyword>
<dbReference type="Gene3D" id="1.10.287.950">
    <property type="entry name" value="Methyl-accepting chemotaxis protein"/>
    <property type="match status" value="1"/>
</dbReference>
<dbReference type="InterPro" id="IPR051310">
    <property type="entry name" value="MCP_chemotaxis"/>
</dbReference>
<evidence type="ECO:0000256" key="5">
    <source>
        <dbReference type="SAM" id="Phobius"/>
    </source>
</evidence>
<dbReference type="EMBL" id="JBFNXR010000021">
    <property type="protein sequence ID" value="MEW9855012.1"/>
    <property type="molecule type" value="Genomic_DNA"/>
</dbReference>
<protein>
    <submittedName>
        <fullName evidence="8">Methyl-accepting chemotaxis protein</fullName>
    </submittedName>
</protein>
<dbReference type="PRINTS" id="PR00260">
    <property type="entry name" value="CHEMTRNSDUCR"/>
</dbReference>
<feature type="domain" description="HAMP" evidence="7">
    <location>
        <begin position="195"/>
        <end position="247"/>
    </location>
</feature>
<dbReference type="InterPro" id="IPR003660">
    <property type="entry name" value="HAMP_dom"/>
</dbReference>
<accession>A0ABV3RB12</accession>
<feature type="transmembrane region" description="Helical" evidence="5">
    <location>
        <begin position="90"/>
        <end position="107"/>
    </location>
</feature>
<evidence type="ECO:0000259" key="7">
    <source>
        <dbReference type="PROSITE" id="PS50885"/>
    </source>
</evidence>
<dbReference type="Pfam" id="PF00015">
    <property type="entry name" value="MCPsignal"/>
    <property type="match status" value="1"/>
</dbReference>
<evidence type="ECO:0000313" key="9">
    <source>
        <dbReference type="Proteomes" id="UP001556118"/>
    </source>
</evidence>
<comment type="caution">
    <text evidence="8">The sequence shown here is derived from an EMBL/GenBank/DDBJ whole genome shotgun (WGS) entry which is preliminary data.</text>
</comment>
<dbReference type="PANTHER" id="PTHR43531:SF11">
    <property type="entry name" value="METHYL-ACCEPTING CHEMOTAXIS PROTEIN 3"/>
    <property type="match status" value="1"/>
</dbReference>
<keyword evidence="5" id="KW-1133">Transmembrane helix</keyword>
<keyword evidence="3" id="KW-0807">Transducer</keyword>
<keyword evidence="1" id="KW-0145">Chemotaxis</keyword>
<sequence>MDLNFLRLTAIRVLSTVGVALAAITVAGAFIIAPSGATLAALLAIGLAIFPALAAGSGRTDPAARLSAAASVATLPALMLFVFQGTAWQLDLHMVFFAVLAMVVILCDWRAIALGTAIIAVHHLILGMAVPSWVFPGDSSFTRILLHAVILLAEAATLIWVAQKVVALLTALEKGEQQRTAAQAELDAERERQAQELTTVIENLETSLMQLAKGDLSRDVQDVFPARYASLRSNFNAALSSLRLLIRRLGDKAAAIDGGSREIAQASEDLARRTEANAATLEQTSTAIAQMDDRLRSGVAAAEQTLERAERTLETVAAGRSTADDTVRAMAGVSESAKGIDDVIEGLDKIAFQTRVLAMNAAVEAGRAGEAGRGFAVVADLVSALAMRAEEEAGRARTQLTTAQTDIAIAVEMVRKVDGALGAIVSDVDEVNSLVRHMAADHKAQAATIGEVRTAIVAMDQATQQNAAMVEQTSAAARNLSSEVADLAAHAAEFVVEGESSAVSRLPVAISKHRLAALAPRPAASSAGEWMAF</sequence>
<keyword evidence="9" id="KW-1185">Reference proteome</keyword>
<dbReference type="InterPro" id="IPR004089">
    <property type="entry name" value="MCPsignal_dom"/>
</dbReference>
<evidence type="ECO:0000259" key="6">
    <source>
        <dbReference type="PROSITE" id="PS50111"/>
    </source>
</evidence>
<feature type="transmembrane region" description="Helical" evidence="5">
    <location>
        <begin position="12"/>
        <end position="33"/>
    </location>
</feature>
<evidence type="ECO:0000313" key="8">
    <source>
        <dbReference type="EMBL" id="MEW9855012.1"/>
    </source>
</evidence>
<dbReference type="Proteomes" id="UP001556118">
    <property type="component" value="Unassembled WGS sequence"/>
</dbReference>
<evidence type="ECO:0000256" key="3">
    <source>
        <dbReference type="PROSITE-ProRule" id="PRU00284"/>
    </source>
</evidence>
<dbReference type="RefSeq" id="WP_367771949.1">
    <property type="nucleotide sequence ID" value="NZ_JBFNXR010000021.1"/>
</dbReference>
<dbReference type="InterPro" id="IPR004090">
    <property type="entry name" value="Chemotax_Me-accpt_rcpt"/>
</dbReference>
<feature type="transmembrane region" description="Helical" evidence="5">
    <location>
        <begin position="39"/>
        <end position="56"/>
    </location>
</feature>